<evidence type="ECO:0000313" key="3">
    <source>
        <dbReference type="EMBL" id="PRW60093.1"/>
    </source>
</evidence>
<evidence type="ECO:0000256" key="1">
    <source>
        <dbReference type="SAM" id="MobiDB-lite"/>
    </source>
</evidence>
<dbReference type="AlphaFoldDB" id="A0A2P6U1A1"/>
<name>A0A2P6U1A1_CHLSO</name>
<dbReference type="EMBL" id="LHPG02000003">
    <property type="protein sequence ID" value="PRW60093.1"/>
    <property type="molecule type" value="Genomic_DNA"/>
</dbReference>
<dbReference type="EMBL" id="LHPG02000003">
    <property type="protein sequence ID" value="PRW60092.1"/>
    <property type="molecule type" value="Genomic_DNA"/>
</dbReference>
<dbReference type="OrthoDB" id="517937at2759"/>
<gene>
    <name evidence="3" type="ORF">C2E21_1969</name>
</gene>
<proteinExistence type="predicted"/>
<sequence>MADIEAELTGYVSRRAGGRTTRAAQAVQQTAHCYRKAVEALHRHGNDSQEFWALINMLERCLTGLMCDFEGGPDYYFGRRQYEELLLPALQGVGRGFARGLFAGHQACVVDDFVLHTHCEELSPEQQLAGVRELCRHLELVPAAAAGKPEFGPAFCFTILNGVAKLVFLGSRRGRPPMPAGDFERPIDEHVAAEAARLGGLKGALQLITDAPNMDGPWEVGGEAEMGVLYMAQRMAGALLTQGQADAAAKVAKWAAKQPDVMAMLETRLQMHAWQNPLCTMQTAKLVVHLARSDPAMLSALRSAGMLDCIAQRRAELSFGPYLHLRIELDEALQGLEDSTLQQAQQAQHAQHQGAPQHAQQTPRQAPQQAQQHAQQQAQQQQQQPPQPASREELLALSVRELKGRLAAAGMDSSGCAEKGLSLMELLQEATEVAAAAASGLTPELVAAFVTVLHLDEQKEAYLRRLLQRSKYSAATAAMQVVPRAAGHLPPATA</sequence>
<evidence type="ECO:0000313" key="2">
    <source>
        <dbReference type="EMBL" id="PRW60092.1"/>
    </source>
</evidence>
<feature type="region of interest" description="Disordered" evidence="1">
    <location>
        <begin position="340"/>
        <end position="390"/>
    </location>
</feature>
<keyword evidence="4" id="KW-1185">Reference proteome</keyword>
<protein>
    <submittedName>
        <fullName evidence="2">Expressed protein, isoform A</fullName>
    </submittedName>
    <submittedName>
        <fullName evidence="3">Expressed protein, isoform B</fullName>
    </submittedName>
</protein>
<accession>A0A2P6U1A1</accession>
<dbReference type="Proteomes" id="UP000239899">
    <property type="component" value="Unassembled WGS sequence"/>
</dbReference>
<organism evidence="3 4">
    <name type="scientific">Chlorella sorokiniana</name>
    <name type="common">Freshwater green alga</name>
    <dbReference type="NCBI Taxonomy" id="3076"/>
    <lineage>
        <taxon>Eukaryota</taxon>
        <taxon>Viridiplantae</taxon>
        <taxon>Chlorophyta</taxon>
        <taxon>core chlorophytes</taxon>
        <taxon>Trebouxiophyceae</taxon>
        <taxon>Chlorellales</taxon>
        <taxon>Chlorellaceae</taxon>
        <taxon>Chlorella clade</taxon>
        <taxon>Chlorella</taxon>
    </lineage>
</organism>
<reference evidence="3" key="2">
    <citation type="submission" date="2018-02" db="EMBL/GenBank/DDBJ databases">
        <authorList>
            <person name="Cohen D.B."/>
            <person name="Kent A.D."/>
        </authorList>
    </citation>
    <scope>NUCLEOTIDE SEQUENCE</scope>
    <source>
        <strain evidence="3">1602</strain>
    </source>
</reference>
<evidence type="ECO:0000313" key="4">
    <source>
        <dbReference type="Proteomes" id="UP000239899"/>
    </source>
</evidence>
<feature type="compositionally biased region" description="Low complexity" evidence="1">
    <location>
        <begin position="342"/>
        <end position="384"/>
    </location>
</feature>
<reference evidence="3 4" key="1">
    <citation type="journal article" date="2018" name="Plant J.">
        <title>Genome sequences of Chlorella sorokiniana UTEX 1602 and Micractinium conductrix SAG 241.80: implications to maltose excretion by a green alga.</title>
        <authorList>
            <person name="Arriola M.B."/>
            <person name="Velmurugan N."/>
            <person name="Zhang Y."/>
            <person name="Plunkett M.H."/>
            <person name="Hondzo H."/>
            <person name="Barney B.M."/>
        </authorList>
    </citation>
    <scope>NUCLEOTIDE SEQUENCE [LARGE SCALE GENOMIC DNA]</scope>
    <source>
        <strain evidence="3">1602</strain>
        <strain evidence="4">UTEX 1602</strain>
    </source>
</reference>
<comment type="caution">
    <text evidence="3">The sequence shown here is derived from an EMBL/GenBank/DDBJ whole genome shotgun (WGS) entry which is preliminary data.</text>
</comment>